<dbReference type="PANTHER" id="PTHR43267">
    <property type="entry name" value="TRNA THREONYLCARBAMOYLADENOSINE DEHYDRATASE"/>
    <property type="match status" value="1"/>
</dbReference>
<dbReference type="PANTHER" id="PTHR43267:SF1">
    <property type="entry name" value="TRNA THREONYLCARBAMOYLADENOSINE DEHYDRATASE"/>
    <property type="match status" value="1"/>
</dbReference>
<proteinExistence type="predicted"/>
<evidence type="ECO:0000313" key="1">
    <source>
        <dbReference type="EMBL" id="EKC72970.1"/>
    </source>
</evidence>
<sequence>MQKWKYIKNFIDEENKDKLIREDYTYIVDAIDSVSSKLSLIITAHEKNVKIISAMGMGNKLDPTQIEVSDISKTSVCPLAKTIRKQLRANGINHLKVVYSRELPNRFDKSEEYRRTTASISFVPSVCGLIIASQIVRDLIDEF</sequence>
<dbReference type="GO" id="GO:0061503">
    <property type="term" value="F:tRNA threonylcarbamoyladenosine dehydratase"/>
    <property type="evidence" value="ECO:0007669"/>
    <property type="project" value="TreeGrafter"/>
</dbReference>
<dbReference type="GO" id="GO:0008641">
    <property type="term" value="F:ubiquitin-like modifier activating enzyme activity"/>
    <property type="evidence" value="ECO:0007669"/>
    <property type="project" value="InterPro"/>
</dbReference>
<protein>
    <submittedName>
        <fullName evidence="1">UBA/THIF-type NAD/FAD binding protein</fullName>
    </submittedName>
</protein>
<dbReference type="AlphaFoldDB" id="K1U3K7"/>
<dbReference type="GO" id="GO:0061504">
    <property type="term" value="P:cyclic threonylcarbamoyladenosine biosynthetic process"/>
    <property type="evidence" value="ECO:0007669"/>
    <property type="project" value="TreeGrafter"/>
</dbReference>
<comment type="caution">
    <text evidence="1">The sequence shown here is derived from an EMBL/GenBank/DDBJ whole genome shotgun (WGS) entry which is preliminary data.</text>
</comment>
<dbReference type="Gene3D" id="3.40.50.720">
    <property type="entry name" value="NAD(P)-binding Rossmann-like Domain"/>
    <property type="match status" value="1"/>
</dbReference>
<dbReference type="SUPFAM" id="SSF69572">
    <property type="entry name" value="Activating enzymes of the ubiquitin-like proteins"/>
    <property type="match status" value="1"/>
</dbReference>
<dbReference type="InterPro" id="IPR045886">
    <property type="entry name" value="ThiF/MoeB/HesA"/>
</dbReference>
<name>K1U3K7_9ZZZZ</name>
<gene>
    <name evidence="1" type="ORF">OBE_02627</name>
</gene>
<reference evidence="1" key="1">
    <citation type="journal article" date="2013" name="Environ. Microbiol.">
        <title>Microbiota from the distal guts of lean and obese adolescents exhibit partial functional redundancy besides clear differences in community structure.</title>
        <authorList>
            <person name="Ferrer M."/>
            <person name="Ruiz A."/>
            <person name="Lanza F."/>
            <person name="Haange S.B."/>
            <person name="Oberbach A."/>
            <person name="Till H."/>
            <person name="Bargiela R."/>
            <person name="Campoy C."/>
            <person name="Segura M.T."/>
            <person name="Richter M."/>
            <person name="von Bergen M."/>
            <person name="Seifert J."/>
            <person name="Suarez A."/>
        </authorList>
    </citation>
    <scope>NUCLEOTIDE SEQUENCE</scope>
</reference>
<organism evidence="1">
    <name type="scientific">human gut metagenome</name>
    <dbReference type="NCBI Taxonomy" id="408170"/>
    <lineage>
        <taxon>unclassified sequences</taxon>
        <taxon>metagenomes</taxon>
        <taxon>organismal metagenomes</taxon>
    </lineage>
</organism>
<accession>K1U3K7</accession>
<dbReference type="EMBL" id="AJWZ01001717">
    <property type="protein sequence ID" value="EKC72970.1"/>
    <property type="molecule type" value="Genomic_DNA"/>
</dbReference>
<dbReference type="InterPro" id="IPR035985">
    <property type="entry name" value="Ubiquitin-activating_enz"/>
</dbReference>